<feature type="compositionally biased region" description="Basic and acidic residues" evidence="1">
    <location>
        <begin position="85"/>
        <end position="100"/>
    </location>
</feature>
<dbReference type="AlphaFoldDB" id="A0A9N7VSY5"/>
<feature type="region of interest" description="Disordered" evidence="1">
    <location>
        <begin position="1"/>
        <end position="27"/>
    </location>
</feature>
<gene>
    <name evidence="2" type="ORF">PLEPLA_LOCUS44373</name>
</gene>
<accession>A0A9N7VSY5</accession>
<proteinExistence type="predicted"/>
<dbReference type="Proteomes" id="UP001153269">
    <property type="component" value="Unassembled WGS sequence"/>
</dbReference>
<feature type="region of interest" description="Disordered" evidence="1">
    <location>
        <begin position="44"/>
        <end position="100"/>
    </location>
</feature>
<name>A0A9N7VSY5_PLEPL</name>
<evidence type="ECO:0000313" key="3">
    <source>
        <dbReference type="Proteomes" id="UP001153269"/>
    </source>
</evidence>
<organism evidence="2 3">
    <name type="scientific">Pleuronectes platessa</name>
    <name type="common">European plaice</name>
    <dbReference type="NCBI Taxonomy" id="8262"/>
    <lineage>
        <taxon>Eukaryota</taxon>
        <taxon>Metazoa</taxon>
        <taxon>Chordata</taxon>
        <taxon>Craniata</taxon>
        <taxon>Vertebrata</taxon>
        <taxon>Euteleostomi</taxon>
        <taxon>Actinopterygii</taxon>
        <taxon>Neopterygii</taxon>
        <taxon>Teleostei</taxon>
        <taxon>Neoteleostei</taxon>
        <taxon>Acanthomorphata</taxon>
        <taxon>Carangaria</taxon>
        <taxon>Pleuronectiformes</taxon>
        <taxon>Pleuronectoidei</taxon>
        <taxon>Pleuronectidae</taxon>
        <taxon>Pleuronectes</taxon>
    </lineage>
</organism>
<feature type="compositionally biased region" description="Low complexity" evidence="1">
    <location>
        <begin position="51"/>
        <end position="66"/>
    </location>
</feature>
<comment type="caution">
    <text evidence="2">The sequence shown here is derived from an EMBL/GenBank/DDBJ whole genome shotgun (WGS) entry which is preliminary data.</text>
</comment>
<dbReference type="EMBL" id="CADEAL010004304">
    <property type="protein sequence ID" value="CAB1456588.1"/>
    <property type="molecule type" value="Genomic_DNA"/>
</dbReference>
<reference evidence="2" key="1">
    <citation type="submission" date="2020-03" db="EMBL/GenBank/DDBJ databases">
        <authorList>
            <person name="Weist P."/>
        </authorList>
    </citation>
    <scope>NUCLEOTIDE SEQUENCE</scope>
</reference>
<sequence>MLWSHAGYAPSITSGLGRARQAARGRTQERRLILRQEHTAVQSHILHSPVGTTGRAAGATGALGEGHSPAGTSGRPVRVGSGLRRGGERDPEKYLHRILH</sequence>
<evidence type="ECO:0000313" key="2">
    <source>
        <dbReference type="EMBL" id="CAB1456588.1"/>
    </source>
</evidence>
<keyword evidence="3" id="KW-1185">Reference proteome</keyword>
<evidence type="ECO:0000256" key="1">
    <source>
        <dbReference type="SAM" id="MobiDB-lite"/>
    </source>
</evidence>
<protein>
    <submittedName>
        <fullName evidence="2">Uncharacterized protein</fullName>
    </submittedName>
</protein>